<keyword evidence="5" id="KW-0804">Transcription</keyword>
<keyword evidence="9" id="KW-1185">Reference proteome</keyword>
<dbReference type="Gene3D" id="1.10.8.60">
    <property type="match status" value="1"/>
</dbReference>
<dbReference type="GO" id="GO:0006355">
    <property type="term" value="P:regulation of DNA-templated transcription"/>
    <property type="evidence" value="ECO:0007669"/>
    <property type="project" value="InterPro"/>
</dbReference>
<dbReference type="PROSITE" id="PS50045">
    <property type="entry name" value="SIGMA54_INTERACT_4"/>
    <property type="match status" value="1"/>
</dbReference>
<dbReference type="Gene3D" id="3.40.50.300">
    <property type="entry name" value="P-loop containing nucleotide triphosphate hydrolases"/>
    <property type="match status" value="1"/>
</dbReference>
<dbReference type="PROSITE" id="PS00675">
    <property type="entry name" value="SIGMA54_INTERACT_1"/>
    <property type="match status" value="1"/>
</dbReference>
<dbReference type="Pfam" id="PF00158">
    <property type="entry name" value="Sigma54_activat"/>
    <property type="match status" value="1"/>
</dbReference>
<evidence type="ECO:0000256" key="2">
    <source>
        <dbReference type="ARBA" id="ARBA00022840"/>
    </source>
</evidence>
<keyword evidence="4" id="KW-0238">DNA-binding</keyword>
<dbReference type="InterPro" id="IPR027417">
    <property type="entry name" value="P-loop_NTPase"/>
</dbReference>
<dbReference type="CDD" id="cd00009">
    <property type="entry name" value="AAA"/>
    <property type="match status" value="1"/>
</dbReference>
<dbReference type="GO" id="GO:0043565">
    <property type="term" value="F:sequence-specific DNA binding"/>
    <property type="evidence" value="ECO:0007669"/>
    <property type="project" value="InterPro"/>
</dbReference>
<evidence type="ECO:0000259" key="7">
    <source>
        <dbReference type="PROSITE" id="PS50045"/>
    </source>
</evidence>
<evidence type="ECO:0000256" key="1">
    <source>
        <dbReference type="ARBA" id="ARBA00022741"/>
    </source>
</evidence>
<dbReference type="InterPro" id="IPR025944">
    <property type="entry name" value="Sigma_54_int_dom_CS"/>
</dbReference>
<dbReference type="PROSITE" id="PS00676">
    <property type="entry name" value="SIGMA54_INTERACT_2"/>
    <property type="match status" value="1"/>
</dbReference>
<dbReference type="PROSITE" id="PS00688">
    <property type="entry name" value="SIGMA54_INTERACT_3"/>
    <property type="match status" value="1"/>
</dbReference>
<dbReference type="RefSeq" id="WP_070079491.1">
    <property type="nucleotide sequence ID" value="NZ_CP017415.1"/>
</dbReference>
<dbReference type="PANTHER" id="PTHR32071:SF117">
    <property type="entry name" value="PTS-DEPENDENT DIHYDROXYACETONE KINASE OPERON REGULATORY PROTEIN-RELATED"/>
    <property type="match status" value="1"/>
</dbReference>
<dbReference type="SUPFAM" id="SSF46689">
    <property type="entry name" value="Homeodomain-like"/>
    <property type="match status" value="1"/>
</dbReference>
<dbReference type="AlphaFoldDB" id="A0A1D8IRH4"/>
<dbReference type="SUPFAM" id="SSF52540">
    <property type="entry name" value="P-loop containing nucleoside triphosphate hydrolases"/>
    <property type="match status" value="1"/>
</dbReference>
<dbReference type="Pfam" id="PF18546">
    <property type="entry name" value="MetOD1"/>
    <property type="match status" value="1"/>
</dbReference>
<dbReference type="InterPro" id="IPR002078">
    <property type="entry name" value="Sigma_54_int"/>
</dbReference>
<dbReference type="Pfam" id="PF25601">
    <property type="entry name" value="AAA_lid_14"/>
    <property type="match status" value="1"/>
</dbReference>
<evidence type="ECO:0000313" key="8">
    <source>
        <dbReference type="EMBL" id="AOU99138.1"/>
    </source>
</evidence>
<gene>
    <name evidence="8" type="ORF">BI364_15415</name>
</gene>
<dbReference type="InterPro" id="IPR002197">
    <property type="entry name" value="HTH_Fis"/>
</dbReference>
<dbReference type="KEGG" id="aprs:BI364_15415"/>
<name>A0A1D8IRH4_9GAMM</name>
<dbReference type="InterPro" id="IPR058031">
    <property type="entry name" value="AAA_lid_NorR"/>
</dbReference>
<reference evidence="9" key="1">
    <citation type="submission" date="2016-09" db="EMBL/GenBank/DDBJ databases">
        <title>Acidihalobacter prosperus F5.</title>
        <authorList>
            <person name="Khaleque H.N."/>
            <person name="Ramsay J.P."/>
            <person name="Kaksonen A.H."/>
            <person name="Boxall N.J."/>
            <person name="Watkin E.L.J."/>
        </authorList>
    </citation>
    <scope>NUCLEOTIDE SEQUENCE [LARGE SCALE GENOMIC DNA]</scope>
    <source>
        <strain evidence="9">F5</strain>
    </source>
</reference>
<evidence type="ECO:0000256" key="3">
    <source>
        <dbReference type="ARBA" id="ARBA00023015"/>
    </source>
</evidence>
<dbReference type="EMBL" id="CP017415">
    <property type="protein sequence ID" value="AOU99138.1"/>
    <property type="molecule type" value="Genomic_DNA"/>
</dbReference>
<protein>
    <recommendedName>
        <fullName evidence="7">Sigma-54 factor interaction domain-containing protein</fullName>
    </recommendedName>
</protein>
<dbReference type="GO" id="GO:0005524">
    <property type="term" value="F:ATP binding"/>
    <property type="evidence" value="ECO:0007669"/>
    <property type="project" value="UniProtKB-KW"/>
</dbReference>
<dbReference type="InterPro" id="IPR025943">
    <property type="entry name" value="Sigma_54_int_dom_ATP-bd_2"/>
</dbReference>
<dbReference type="Gene3D" id="1.10.10.60">
    <property type="entry name" value="Homeodomain-like"/>
    <property type="match status" value="1"/>
</dbReference>
<dbReference type="Proteomes" id="UP000095401">
    <property type="component" value="Chromosome"/>
</dbReference>
<dbReference type="InterPro" id="IPR041359">
    <property type="entry name" value="MetOD1"/>
</dbReference>
<evidence type="ECO:0000313" key="9">
    <source>
        <dbReference type="Proteomes" id="UP000095401"/>
    </source>
</evidence>
<proteinExistence type="predicted"/>
<evidence type="ECO:0000256" key="4">
    <source>
        <dbReference type="ARBA" id="ARBA00023125"/>
    </source>
</evidence>
<dbReference type="InterPro" id="IPR025662">
    <property type="entry name" value="Sigma_54_int_dom_ATP-bd_1"/>
</dbReference>
<keyword evidence="2" id="KW-0067">ATP-binding</keyword>
<keyword evidence="3" id="KW-0805">Transcription regulation</keyword>
<dbReference type="FunFam" id="3.40.50.300:FF:000006">
    <property type="entry name" value="DNA-binding transcriptional regulator NtrC"/>
    <property type="match status" value="1"/>
</dbReference>
<accession>A0A1D8IRH4</accession>
<dbReference type="SMART" id="SM00382">
    <property type="entry name" value="AAA"/>
    <property type="match status" value="1"/>
</dbReference>
<dbReference type="InterPro" id="IPR009057">
    <property type="entry name" value="Homeodomain-like_sf"/>
</dbReference>
<sequence>MSASHPSPLNPVAFLQAFIVQSIKVAGQLGSLEARDRLRYIEHLGLAAASCLESAGREQQSLDADAPLDQDRYASLIVEIKNQIGGKFSRTSSAPGYVSVVNHVCPFGDAVMQAPELCRMTSSVFGAIGARNFGYAKVHLHKRIATGDGCCEARIFVEPALAQGQPGDEYQSRDGTVSSSLVGGEDPELQRKLSDTWCANRKTTKHTAPAIHMVAESPAMRAALRVARVVAPTDASVLITGETGVGKEIIARTIHALGKRHDKPFVTINCGAIPEGLVETELFGHERGAFTGAYDVHHGYFERADGGTLFLDEINSLPLAVQVKLLRVLQEGTFERVGGSQTLAADVRILAATNQDMTGLLREGGFRHDLYYRLNVVPIDIPPLRRRIDDLSALANHILRRLSEKYGVAEKILGSEAWHQLVSHDWPGNIRELENLLERAFLFTEGPLIEHVLELPGGTSAGAPADGVNLRALKHQAASAAERRAIQDSLQRYRGQIRAVARELGVTTRAVHQKLKSHGIKPAEYRHPVAR</sequence>
<organism evidence="8 9">
    <name type="scientific">Acidihalobacter yilgarnensis</name>
    <dbReference type="NCBI Taxonomy" id="2819280"/>
    <lineage>
        <taxon>Bacteria</taxon>
        <taxon>Pseudomonadati</taxon>
        <taxon>Pseudomonadota</taxon>
        <taxon>Gammaproteobacteria</taxon>
        <taxon>Chromatiales</taxon>
        <taxon>Ectothiorhodospiraceae</taxon>
        <taxon>Acidihalobacter</taxon>
    </lineage>
</organism>
<dbReference type="Pfam" id="PF02954">
    <property type="entry name" value="HTH_8"/>
    <property type="match status" value="1"/>
</dbReference>
<keyword evidence="1" id="KW-0547">Nucleotide-binding</keyword>
<dbReference type="InterPro" id="IPR003593">
    <property type="entry name" value="AAA+_ATPase"/>
</dbReference>
<feature type="domain" description="Sigma-54 factor interaction" evidence="7">
    <location>
        <begin position="213"/>
        <end position="442"/>
    </location>
</feature>
<evidence type="ECO:0000256" key="6">
    <source>
        <dbReference type="SAM" id="MobiDB-lite"/>
    </source>
</evidence>
<dbReference type="PANTHER" id="PTHR32071">
    <property type="entry name" value="TRANSCRIPTIONAL REGULATORY PROTEIN"/>
    <property type="match status" value="1"/>
</dbReference>
<evidence type="ECO:0000256" key="5">
    <source>
        <dbReference type="ARBA" id="ARBA00023163"/>
    </source>
</evidence>
<feature type="region of interest" description="Disordered" evidence="6">
    <location>
        <begin position="165"/>
        <end position="185"/>
    </location>
</feature>